<comment type="similarity">
    <text evidence="1">Belongs to the peptidase M43B family.</text>
</comment>
<feature type="chain" id="PRO_5012345248" evidence="9">
    <location>
        <begin position="21"/>
        <end position="497"/>
    </location>
</feature>
<evidence type="ECO:0000256" key="8">
    <source>
        <dbReference type="ARBA" id="ARBA00023157"/>
    </source>
</evidence>
<dbReference type="Gene3D" id="3.40.390.10">
    <property type="entry name" value="Collagenase (Catalytic Domain)"/>
    <property type="match status" value="1"/>
</dbReference>
<feature type="domain" description="PKD" evidence="10">
    <location>
        <begin position="364"/>
        <end position="422"/>
    </location>
</feature>
<dbReference type="STRING" id="1317125.SAMN05444128_1920"/>
<evidence type="ECO:0000256" key="9">
    <source>
        <dbReference type="SAM" id="SignalP"/>
    </source>
</evidence>
<dbReference type="NCBIfam" id="TIGR04183">
    <property type="entry name" value="Por_Secre_tail"/>
    <property type="match status" value="1"/>
</dbReference>
<dbReference type="Pfam" id="PF18911">
    <property type="entry name" value="PKD_4"/>
    <property type="match status" value="1"/>
</dbReference>
<dbReference type="InterPro" id="IPR000601">
    <property type="entry name" value="PKD_dom"/>
</dbReference>
<evidence type="ECO:0000256" key="6">
    <source>
        <dbReference type="ARBA" id="ARBA00022833"/>
    </source>
</evidence>
<gene>
    <name evidence="11" type="ORF">SAMN05444128_1920</name>
</gene>
<keyword evidence="8" id="KW-1015">Disulfide bond</keyword>
<evidence type="ECO:0000259" key="10">
    <source>
        <dbReference type="PROSITE" id="PS50093"/>
    </source>
</evidence>
<accession>A0A1R3XCG7</accession>
<dbReference type="GO" id="GO:0008237">
    <property type="term" value="F:metallopeptidase activity"/>
    <property type="evidence" value="ECO:0007669"/>
    <property type="project" value="UniProtKB-KW"/>
</dbReference>
<evidence type="ECO:0000313" key="12">
    <source>
        <dbReference type="Proteomes" id="UP000187181"/>
    </source>
</evidence>
<dbReference type="InterPro" id="IPR008754">
    <property type="entry name" value="Peptidase_M43"/>
</dbReference>
<organism evidence="11 12">
    <name type="scientific">Pontibacter indicus</name>
    <dbReference type="NCBI Taxonomy" id="1317125"/>
    <lineage>
        <taxon>Bacteria</taxon>
        <taxon>Pseudomonadati</taxon>
        <taxon>Bacteroidota</taxon>
        <taxon>Cytophagia</taxon>
        <taxon>Cytophagales</taxon>
        <taxon>Hymenobacteraceae</taxon>
        <taxon>Pontibacter</taxon>
    </lineage>
</organism>
<dbReference type="Gene3D" id="2.60.40.10">
    <property type="entry name" value="Immunoglobulins"/>
    <property type="match status" value="1"/>
</dbReference>
<evidence type="ECO:0000256" key="4">
    <source>
        <dbReference type="ARBA" id="ARBA00022729"/>
    </source>
</evidence>
<keyword evidence="4 9" id="KW-0732">Signal</keyword>
<dbReference type="InterPro" id="IPR024079">
    <property type="entry name" value="MetalloPept_cat_dom_sf"/>
</dbReference>
<sequence>MRVYTLVLFLAFAFVRLSFAQTSGQGRSCSTDAYLETLKRQDPGFEERSIRTQQAVQQHMRQRPAGQALQQATITIPVVFHVVYRAGSENISDAQVLSQLAVLNQDFRRLNADTTNTPDYFQPFAADSRIEFCLAVVDPDGNPTTGITRTQTTKESFSYFSDQIKSTANGGVDAWDTRLYLNIWIGNLGTSSIGYASSPDVSPNRDGVVLHYRTVGAAPLNNSLWAYNKGRTATHEVGHWLGLKHIWGNGMTCNDSDDIDDTPNQFSQTDGCPGGIELSCDNGPYGNMWQNYMDYSDDACMNLFTKGQATYMQSILQTTRRYMSASSVCTGELRSRFSTAQPQDTLLAPGDQIQFLGSFSGFKPTQWQWEFEGGTPATSTAQNPTVRYSRPGRYSVTLTTSNGSSSHTLTKEDYIYVTPDNVKVYPNPAKGYIVLEQAARQQIQSVELLNRHGQVMLRGEVADRVIRLDVQHLPAGMYLLRTTSTNGTAVTKVSLVR</sequence>
<protein>
    <submittedName>
        <fullName evidence="11">Por secretion system C-terminal sorting domain-containing protein</fullName>
    </submittedName>
</protein>
<dbReference type="SUPFAM" id="SSF49299">
    <property type="entry name" value="PKD domain"/>
    <property type="match status" value="1"/>
</dbReference>
<evidence type="ECO:0000256" key="3">
    <source>
        <dbReference type="ARBA" id="ARBA00022723"/>
    </source>
</evidence>
<feature type="signal peptide" evidence="9">
    <location>
        <begin position="1"/>
        <end position="20"/>
    </location>
</feature>
<dbReference type="Proteomes" id="UP000187181">
    <property type="component" value="Unassembled WGS sequence"/>
</dbReference>
<dbReference type="PANTHER" id="PTHR47466">
    <property type="match status" value="1"/>
</dbReference>
<evidence type="ECO:0000256" key="2">
    <source>
        <dbReference type="ARBA" id="ARBA00022670"/>
    </source>
</evidence>
<dbReference type="EMBL" id="FTPP01000002">
    <property type="protein sequence ID" value="SIT88861.1"/>
    <property type="molecule type" value="Genomic_DNA"/>
</dbReference>
<dbReference type="InterPro" id="IPR013783">
    <property type="entry name" value="Ig-like_fold"/>
</dbReference>
<keyword evidence="7" id="KW-0482">Metalloprotease</keyword>
<reference evidence="12" key="1">
    <citation type="submission" date="2017-01" db="EMBL/GenBank/DDBJ databases">
        <authorList>
            <person name="Varghese N."/>
            <person name="Submissions S."/>
        </authorList>
    </citation>
    <scope>NUCLEOTIDE SEQUENCE [LARGE SCALE GENOMIC DNA]</scope>
    <source>
        <strain evidence="12">LP100</strain>
    </source>
</reference>
<dbReference type="CDD" id="cd04275">
    <property type="entry name" value="ZnMc_pappalysin_like"/>
    <property type="match status" value="1"/>
</dbReference>
<proteinExistence type="inferred from homology"/>
<keyword evidence="12" id="KW-1185">Reference proteome</keyword>
<dbReference type="InterPro" id="IPR026444">
    <property type="entry name" value="Secre_tail"/>
</dbReference>
<dbReference type="AlphaFoldDB" id="A0A1R3XCG7"/>
<evidence type="ECO:0000256" key="7">
    <source>
        <dbReference type="ARBA" id="ARBA00023049"/>
    </source>
</evidence>
<dbReference type="PROSITE" id="PS50093">
    <property type="entry name" value="PKD"/>
    <property type="match status" value="1"/>
</dbReference>
<evidence type="ECO:0000313" key="11">
    <source>
        <dbReference type="EMBL" id="SIT88861.1"/>
    </source>
</evidence>
<evidence type="ECO:0000256" key="1">
    <source>
        <dbReference type="ARBA" id="ARBA00008721"/>
    </source>
</evidence>
<keyword evidence="5" id="KW-0378">Hydrolase</keyword>
<dbReference type="CDD" id="cd00146">
    <property type="entry name" value="PKD"/>
    <property type="match status" value="1"/>
</dbReference>
<name>A0A1R3XCG7_9BACT</name>
<dbReference type="SMART" id="SM00089">
    <property type="entry name" value="PKD"/>
    <property type="match status" value="1"/>
</dbReference>
<dbReference type="InterPro" id="IPR035986">
    <property type="entry name" value="PKD_dom_sf"/>
</dbReference>
<dbReference type="GO" id="GO:0046872">
    <property type="term" value="F:metal ion binding"/>
    <property type="evidence" value="ECO:0007669"/>
    <property type="project" value="UniProtKB-KW"/>
</dbReference>
<dbReference type="PANTHER" id="PTHR47466:SF1">
    <property type="entry name" value="METALLOPROTEASE MEP1 (AFU_ORTHOLOGUE AFUA_1G07730)-RELATED"/>
    <property type="match status" value="1"/>
</dbReference>
<dbReference type="GO" id="GO:0006508">
    <property type="term" value="P:proteolysis"/>
    <property type="evidence" value="ECO:0007669"/>
    <property type="project" value="UniProtKB-KW"/>
</dbReference>
<dbReference type="SUPFAM" id="SSF55486">
    <property type="entry name" value="Metalloproteases ('zincins'), catalytic domain"/>
    <property type="match status" value="1"/>
</dbReference>
<evidence type="ECO:0000256" key="5">
    <source>
        <dbReference type="ARBA" id="ARBA00022801"/>
    </source>
</evidence>
<keyword evidence="3" id="KW-0479">Metal-binding</keyword>
<dbReference type="Pfam" id="PF18962">
    <property type="entry name" value="Por_Secre_tail"/>
    <property type="match status" value="1"/>
</dbReference>
<dbReference type="Pfam" id="PF05572">
    <property type="entry name" value="Peptidase_M43"/>
    <property type="match status" value="1"/>
</dbReference>
<dbReference type="InterPro" id="IPR022409">
    <property type="entry name" value="PKD/Chitinase_dom"/>
</dbReference>
<keyword evidence="2" id="KW-0645">Protease</keyword>
<keyword evidence="6" id="KW-0862">Zinc</keyword>